<evidence type="ECO:0000256" key="3">
    <source>
        <dbReference type="ARBA" id="ARBA00022692"/>
    </source>
</evidence>
<keyword evidence="3 10" id="KW-0812">Transmembrane</keyword>
<evidence type="ECO:0000256" key="4">
    <source>
        <dbReference type="ARBA" id="ARBA00022725"/>
    </source>
</evidence>
<evidence type="ECO:0000256" key="7">
    <source>
        <dbReference type="ARBA" id="ARBA00023136"/>
    </source>
</evidence>
<comment type="subcellular location">
    <subcellularLocation>
        <location evidence="1">Membrane</location>
        <topology evidence="1">Multi-pass membrane protein</topology>
    </subcellularLocation>
</comment>
<dbReference type="Proteomes" id="UP001190640">
    <property type="component" value="Chromosome 3"/>
</dbReference>
<dbReference type="PRINTS" id="PR00245">
    <property type="entry name" value="OLFACTORYR"/>
</dbReference>
<dbReference type="InterPro" id="IPR017452">
    <property type="entry name" value="GPCR_Rhodpsn_7TM"/>
</dbReference>
<evidence type="ECO:0000256" key="10">
    <source>
        <dbReference type="SAM" id="Phobius"/>
    </source>
</evidence>
<keyword evidence="8" id="KW-0675">Receptor</keyword>
<feature type="transmembrane region" description="Helical" evidence="10">
    <location>
        <begin position="100"/>
        <end position="121"/>
    </location>
</feature>
<dbReference type="PROSITE" id="PS50262">
    <property type="entry name" value="G_PROTEIN_RECEP_F1_2"/>
    <property type="match status" value="1"/>
</dbReference>
<dbReference type="RefSeq" id="XP_054830526.1">
    <property type="nucleotide sequence ID" value="XM_054974551.1"/>
</dbReference>
<keyword evidence="6" id="KW-0297">G-protein coupled receptor</keyword>
<feature type="transmembrane region" description="Helical" evidence="10">
    <location>
        <begin position="243"/>
        <end position="266"/>
    </location>
</feature>
<dbReference type="AlphaFoldDB" id="A0AA97J3X9"/>
<dbReference type="PANTHER" id="PTHR26450:SF35">
    <property type="entry name" value="OLFACTORY RECEPTOR"/>
    <property type="match status" value="1"/>
</dbReference>
<feature type="domain" description="G-protein coupled receptors family 1 profile" evidence="11">
    <location>
        <begin position="42"/>
        <end position="293"/>
    </location>
</feature>
<keyword evidence="7 10" id="KW-0472">Membrane</keyword>
<feature type="transmembrane region" description="Helical" evidence="10">
    <location>
        <begin position="272"/>
        <end position="293"/>
    </location>
</feature>
<dbReference type="InterPro" id="IPR000725">
    <property type="entry name" value="Olfact_rcpt"/>
</dbReference>
<evidence type="ECO:0000259" key="11">
    <source>
        <dbReference type="PROSITE" id="PS50262"/>
    </source>
</evidence>
<name>A0AA97J3X9_EUBMA</name>
<evidence type="ECO:0000256" key="6">
    <source>
        <dbReference type="ARBA" id="ARBA00023040"/>
    </source>
</evidence>
<feature type="transmembrane region" description="Helical" evidence="10">
    <location>
        <begin position="142"/>
        <end position="164"/>
    </location>
</feature>
<dbReference type="GO" id="GO:0005886">
    <property type="term" value="C:plasma membrane"/>
    <property type="evidence" value="ECO:0007669"/>
    <property type="project" value="TreeGrafter"/>
</dbReference>
<feature type="transmembrane region" description="Helical" evidence="10">
    <location>
        <begin position="24"/>
        <end position="50"/>
    </location>
</feature>
<dbReference type="GO" id="GO:0004984">
    <property type="term" value="F:olfactory receptor activity"/>
    <property type="evidence" value="ECO:0007669"/>
    <property type="project" value="InterPro"/>
</dbReference>
<reference evidence="13" key="1">
    <citation type="submission" date="2025-08" db="UniProtKB">
        <authorList>
            <consortium name="RefSeq"/>
        </authorList>
    </citation>
    <scope>IDENTIFICATION</scope>
    <source>
        <tissue evidence="13">Blood</tissue>
    </source>
</reference>
<dbReference type="InterPro" id="IPR000276">
    <property type="entry name" value="GPCR_Rhodpsn"/>
</dbReference>
<evidence type="ECO:0000313" key="13">
    <source>
        <dbReference type="RefSeq" id="XP_054830526.1"/>
    </source>
</evidence>
<keyword evidence="4" id="KW-0552">Olfaction</keyword>
<accession>A0AA97J3X9</accession>
<dbReference type="PANTHER" id="PTHR26450">
    <property type="entry name" value="OLFACTORY RECEPTOR 56B1-RELATED"/>
    <property type="match status" value="1"/>
</dbReference>
<keyword evidence="5 10" id="KW-1133">Transmembrane helix</keyword>
<evidence type="ECO:0000256" key="8">
    <source>
        <dbReference type="ARBA" id="ARBA00023170"/>
    </source>
</evidence>
<dbReference type="FunFam" id="1.20.1070.10:FF:000002">
    <property type="entry name" value="Olfactory receptor"/>
    <property type="match status" value="1"/>
</dbReference>
<evidence type="ECO:0000313" key="12">
    <source>
        <dbReference type="Proteomes" id="UP001190640"/>
    </source>
</evidence>
<dbReference type="GeneID" id="129326395"/>
<sequence>MSSSNESLGPSAFFLTGFPGLENYHVWISIPICSMYFVAIAGNCTILFIIRTDQTLHEPMYYFLSMLALSDLGLSSATLPTMLSVLWFNHRVIHFDACLIQMYLIHTFSIVESGILLSMAFDRLVAIRNPLRYTAILTNEAIRRIGVGVFLRAAILVFPASFLLKRLQYGRRNMLSYSFCLHQDILKVVRSDRRTSSIYGLMVVLSSMTIDSVLLIVSYIMILQTVLSIASKMERLRALNTCISHICAVFTFYVPMIGLSMIHRYGKNAPPVVHILMANVYLLVPPLMNPIVYSVKTKQIRTRIVKKFRKDEGSRRKGRERGQRSLSLSLPLLPCHLSLLVRAAHGQWRQQESSRVRRSRCCPCAASAGGDKGCGGGERESRLWPPQFAPSPPLPLCCPRWHGQGARRHRRRESKPWPPQLALLLPPPLHSSTLLALAAERQRRRW</sequence>
<evidence type="ECO:0000256" key="9">
    <source>
        <dbReference type="ARBA" id="ARBA00023224"/>
    </source>
</evidence>
<dbReference type="SUPFAM" id="SSF81321">
    <property type="entry name" value="Family A G protein-coupled receptor-like"/>
    <property type="match status" value="1"/>
</dbReference>
<feature type="transmembrane region" description="Helical" evidence="10">
    <location>
        <begin position="198"/>
        <end position="222"/>
    </location>
</feature>
<keyword evidence="9" id="KW-0807">Transducer</keyword>
<evidence type="ECO:0000256" key="1">
    <source>
        <dbReference type="ARBA" id="ARBA00004141"/>
    </source>
</evidence>
<evidence type="ECO:0000256" key="2">
    <source>
        <dbReference type="ARBA" id="ARBA00022606"/>
    </source>
</evidence>
<dbReference type="InterPro" id="IPR050402">
    <property type="entry name" value="OR51/52/56-like"/>
</dbReference>
<feature type="transmembrane region" description="Helical" evidence="10">
    <location>
        <begin position="62"/>
        <end position="88"/>
    </location>
</feature>
<protein>
    <submittedName>
        <fullName evidence="13">Olfactory receptor 51G2-like</fullName>
    </submittedName>
</protein>
<organism evidence="12 13">
    <name type="scientific">Eublepharis macularius</name>
    <name type="common">Leopard gecko</name>
    <name type="synonym">Cyrtodactylus macularius</name>
    <dbReference type="NCBI Taxonomy" id="481883"/>
    <lineage>
        <taxon>Eukaryota</taxon>
        <taxon>Metazoa</taxon>
        <taxon>Chordata</taxon>
        <taxon>Craniata</taxon>
        <taxon>Vertebrata</taxon>
        <taxon>Euteleostomi</taxon>
        <taxon>Lepidosauria</taxon>
        <taxon>Squamata</taxon>
        <taxon>Bifurcata</taxon>
        <taxon>Gekkota</taxon>
        <taxon>Eublepharidae</taxon>
        <taxon>Eublepharinae</taxon>
        <taxon>Eublepharis</taxon>
    </lineage>
</organism>
<gene>
    <name evidence="13" type="primary">LOC129326395</name>
</gene>
<dbReference type="GO" id="GO:0004930">
    <property type="term" value="F:G protein-coupled receptor activity"/>
    <property type="evidence" value="ECO:0007669"/>
    <property type="project" value="UniProtKB-KW"/>
</dbReference>
<evidence type="ECO:0000256" key="5">
    <source>
        <dbReference type="ARBA" id="ARBA00022989"/>
    </source>
</evidence>
<dbReference type="GO" id="GO:0071396">
    <property type="term" value="P:cellular response to lipid"/>
    <property type="evidence" value="ECO:0007669"/>
    <property type="project" value="UniProtKB-ARBA"/>
</dbReference>
<dbReference type="CDD" id="cd15222">
    <property type="entry name" value="7tmA_OR51-like"/>
    <property type="match status" value="1"/>
</dbReference>
<dbReference type="KEGG" id="emc:129326395"/>
<keyword evidence="12" id="KW-1185">Reference proteome</keyword>
<dbReference type="PRINTS" id="PR00237">
    <property type="entry name" value="GPCRRHODOPSN"/>
</dbReference>
<keyword evidence="2" id="KW-0716">Sensory transduction</keyword>
<dbReference type="Gene3D" id="1.20.1070.10">
    <property type="entry name" value="Rhodopsin 7-helix transmembrane proteins"/>
    <property type="match status" value="1"/>
</dbReference>
<dbReference type="Pfam" id="PF13853">
    <property type="entry name" value="7tm_4"/>
    <property type="match status" value="1"/>
</dbReference>
<proteinExistence type="predicted"/>